<dbReference type="GO" id="GO:0015280">
    <property type="term" value="F:ligand-gated sodium channel activity"/>
    <property type="evidence" value="ECO:0007669"/>
    <property type="project" value="TreeGrafter"/>
</dbReference>
<protein>
    <submittedName>
        <fullName evidence="15">Amiloride-sensitive sodium channel</fullName>
    </submittedName>
</protein>
<proteinExistence type="inferred from homology"/>
<dbReference type="PANTHER" id="PTHR11690:SF248">
    <property type="entry name" value="PICKPOCKET 17, ISOFORM A"/>
    <property type="match status" value="1"/>
</dbReference>
<keyword evidence="10 11" id="KW-0407">Ion channel</keyword>
<evidence type="ECO:0000256" key="9">
    <source>
        <dbReference type="ARBA" id="ARBA00023201"/>
    </source>
</evidence>
<dbReference type="WBParaSite" id="maker-uti_cns_0046277-snap-gene-0.16-mRNA-1">
    <property type="protein sequence ID" value="maker-uti_cns_0046277-snap-gene-0.16-mRNA-1"/>
    <property type="gene ID" value="maker-uti_cns_0046277-snap-gene-0.16"/>
</dbReference>
<evidence type="ECO:0000256" key="7">
    <source>
        <dbReference type="ARBA" id="ARBA00023065"/>
    </source>
</evidence>
<keyword evidence="5 13" id="KW-1133">Transmembrane helix</keyword>
<dbReference type="GO" id="GO:0005886">
    <property type="term" value="C:plasma membrane"/>
    <property type="evidence" value="ECO:0007669"/>
    <property type="project" value="TreeGrafter"/>
</dbReference>
<keyword evidence="7 11" id="KW-0406">Ion transport</keyword>
<dbReference type="Pfam" id="PF00858">
    <property type="entry name" value="ASC"/>
    <property type="match status" value="1"/>
</dbReference>
<keyword evidence="8 13" id="KW-0472">Membrane</keyword>
<organism evidence="14 15">
    <name type="scientific">Macrostomum lignano</name>
    <dbReference type="NCBI Taxonomy" id="282301"/>
    <lineage>
        <taxon>Eukaryota</taxon>
        <taxon>Metazoa</taxon>
        <taxon>Spiralia</taxon>
        <taxon>Lophotrochozoa</taxon>
        <taxon>Platyhelminthes</taxon>
        <taxon>Rhabditophora</taxon>
        <taxon>Macrostomorpha</taxon>
        <taxon>Macrostomida</taxon>
        <taxon>Macrostomidae</taxon>
        <taxon>Macrostomum</taxon>
    </lineage>
</organism>
<dbReference type="Proteomes" id="UP000095280">
    <property type="component" value="Unplaced"/>
</dbReference>
<feature type="transmembrane region" description="Helical" evidence="13">
    <location>
        <begin position="32"/>
        <end position="50"/>
    </location>
</feature>
<evidence type="ECO:0000256" key="12">
    <source>
        <dbReference type="SAM" id="MobiDB-lite"/>
    </source>
</evidence>
<keyword evidence="14" id="KW-1185">Reference proteome</keyword>
<reference evidence="15" key="1">
    <citation type="submission" date="2016-11" db="UniProtKB">
        <authorList>
            <consortium name="WormBaseParasite"/>
        </authorList>
    </citation>
    <scope>IDENTIFICATION</scope>
</reference>
<name>A0A1I8J7N3_9PLAT</name>
<evidence type="ECO:0000313" key="14">
    <source>
        <dbReference type="Proteomes" id="UP000095280"/>
    </source>
</evidence>
<keyword evidence="9 11" id="KW-0739">Sodium transport</keyword>
<dbReference type="PANTHER" id="PTHR11690">
    <property type="entry name" value="AMILORIDE-SENSITIVE SODIUM CHANNEL-RELATED"/>
    <property type="match status" value="1"/>
</dbReference>
<keyword evidence="4 11" id="KW-0812">Transmembrane</keyword>
<sequence length="580" mass="65369">MSAKSIIVAAIAESSAHGISRAAGPRSLALKVMWTILFMVFLALCCRSSFSMFEKITKISIDQTYEAEKVPFEFPDLYLCPSLIYSGSIPYTLKENETKIVNEEVERLNRLYDRLYCAKESTFCKGFYSTLPRVSQIQMSMPVQILQKYLLQSNQQAFLIHPAVMHSSLSQSKFESAIAKFLHPNNKICFKVNVPEEEYDNLNYRRSVVLAWPFVDPHNFDFNYGGASINPITNPFNNESVPFEDWQTTDGYYGLSSLGYNLQVVPRGAYPSPLHETKVSLAAGRQYEISLEMEDKEFGSELHGTYCNPSQAKPEFQDQLTGARKEYTNSRGACFFIHMSTLLENRFKVLFSQYPKPWKWKDVPRIENMTEIAMSNISKLNASTEEEMKAFIDKHTQQVIDHCTKHQPCEYKKYIVQATSMKWPRSSKGLARFLLKFFGSQSEALEKCCPGTVRLIELAENFSSGSHSGHTEAVFRHYVSQSMIQVEISVKSPMSPKITMAYSYSWSAFLADIGGLLGLYIGCSLLTLCELLELAYHLVMGAVASPAKPYSSADKDADGEEEIAMTAGVNSERTGDELAA</sequence>
<accession>A0A1I8J7N3</accession>
<evidence type="ECO:0000256" key="3">
    <source>
        <dbReference type="ARBA" id="ARBA00022461"/>
    </source>
</evidence>
<keyword evidence="3 11" id="KW-0894">Sodium channel</keyword>
<evidence type="ECO:0000256" key="5">
    <source>
        <dbReference type="ARBA" id="ARBA00022989"/>
    </source>
</evidence>
<dbReference type="Gene3D" id="1.10.287.770">
    <property type="entry name" value="YojJ-like"/>
    <property type="match status" value="1"/>
</dbReference>
<comment type="similarity">
    <text evidence="11">Belongs to the amiloride-sensitive sodium channel (TC 1.A.6) family.</text>
</comment>
<evidence type="ECO:0000256" key="1">
    <source>
        <dbReference type="ARBA" id="ARBA00004141"/>
    </source>
</evidence>
<evidence type="ECO:0000256" key="4">
    <source>
        <dbReference type="ARBA" id="ARBA00022692"/>
    </source>
</evidence>
<dbReference type="AlphaFoldDB" id="A0A1I8J7N3"/>
<dbReference type="InterPro" id="IPR001873">
    <property type="entry name" value="ENaC"/>
</dbReference>
<comment type="subcellular location">
    <subcellularLocation>
        <location evidence="1">Membrane</location>
        <topology evidence="1">Multi-pass membrane protein</topology>
    </subcellularLocation>
</comment>
<evidence type="ECO:0000256" key="11">
    <source>
        <dbReference type="RuleBase" id="RU000679"/>
    </source>
</evidence>
<evidence type="ECO:0000256" key="2">
    <source>
        <dbReference type="ARBA" id="ARBA00022448"/>
    </source>
</evidence>
<evidence type="ECO:0000313" key="15">
    <source>
        <dbReference type="WBParaSite" id="maker-uti_cns_0046277-snap-gene-0.16-mRNA-1"/>
    </source>
</evidence>
<feature type="region of interest" description="Disordered" evidence="12">
    <location>
        <begin position="547"/>
        <end position="580"/>
    </location>
</feature>
<evidence type="ECO:0000256" key="13">
    <source>
        <dbReference type="SAM" id="Phobius"/>
    </source>
</evidence>
<evidence type="ECO:0000256" key="8">
    <source>
        <dbReference type="ARBA" id="ARBA00023136"/>
    </source>
</evidence>
<evidence type="ECO:0000256" key="10">
    <source>
        <dbReference type="ARBA" id="ARBA00023303"/>
    </source>
</evidence>
<keyword evidence="2 11" id="KW-0813">Transport</keyword>
<evidence type="ECO:0000256" key="6">
    <source>
        <dbReference type="ARBA" id="ARBA00023053"/>
    </source>
</evidence>
<keyword evidence="6" id="KW-0915">Sodium</keyword>